<dbReference type="Proteomes" id="UP000663829">
    <property type="component" value="Unassembled WGS sequence"/>
</dbReference>
<sequence>MLEWEQDYLWKFIIKTTAEPYILPYTSDHPRHIHRNIPYTALLRAARICSDVTDFNLECIRIDISLLLNRYPPQFITQQFDRFFNLNHAMPVLSELHEKIYSRLHQKLLYQPTRREKQLQTMMKDPVRTPAVLQPKIWDRQLMFPRYLFDSALSINFRQELSKWRKENYAFLSSPVKHVKVRLVANTNRTLEKFFIHKKPTREILTKIET</sequence>
<accession>A0A815EDW2</accession>
<organism evidence="3 6">
    <name type="scientific">Didymodactylos carnosus</name>
    <dbReference type="NCBI Taxonomy" id="1234261"/>
    <lineage>
        <taxon>Eukaryota</taxon>
        <taxon>Metazoa</taxon>
        <taxon>Spiralia</taxon>
        <taxon>Gnathifera</taxon>
        <taxon>Rotifera</taxon>
        <taxon>Eurotatoria</taxon>
        <taxon>Bdelloidea</taxon>
        <taxon>Philodinida</taxon>
        <taxon>Philodinidae</taxon>
        <taxon>Didymodactylos</taxon>
    </lineage>
</organism>
<comment type="caution">
    <text evidence="3">The sequence shown here is derived from an EMBL/GenBank/DDBJ whole genome shotgun (WGS) entry which is preliminary data.</text>
</comment>
<name>A0A815EDW2_9BILA</name>
<dbReference type="EMBL" id="CAJNOQ010012889">
    <property type="protein sequence ID" value="CAF1310082.1"/>
    <property type="molecule type" value="Genomic_DNA"/>
</dbReference>
<evidence type="ECO:0000259" key="1">
    <source>
        <dbReference type="Pfam" id="PF26215"/>
    </source>
</evidence>
<reference evidence="3" key="1">
    <citation type="submission" date="2021-02" db="EMBL/GenBank/DDBJ databases">
        <authorList>
            <person name="Nowell W R."/>
        </authorList>
    </citation>
    <scope>NUCLEOTIDE SEQUENCE</scope>
</reference>
<dbReference type="AlphaFoldDB" id="A0A815EDW2"/>
<gene>
    <name evidence="3" type="ORF">GPM918_LOCUS28950</name>
    <name evidence="2" type="ORF">OVA965_LOCUS21158</name>
    <name evidence="5" type="ORF">SRO942_LOCUS29488</name>
    <name evidence="4" type="ORF">TMI583_LOCUS21741</name>
</gene>
<dbReference type="InterPro" id="IPR058912">
    <property type="entry name" value="HTH_animal"/>
</dbReference>
<dbReference type="EMBL" id="CAJOBA010026819">
    <property type="protein sequence ID" value="CAF3937898.1"/>
    <property type="molecule type" value="Genomic_DNA"/>
</dbReference>
<evidence type="ECO:0000313" key="4">
    <source>
        <dbReference type="EMBL" id="CAF3937898.1"/>
    </source>
</evidence>
<protein>
    <recommendedName>
        <fullName evidence="1">Helix-turn-helix domain-containing protein</fullName>
    </recommendedName>
</protein>
<evidence type="ECO:0000313" key="5">
    <source>
        <dbReference type="EMBL" id="CAF4146580.1"/>
    </source>
</evidence>
<evidence type="ECO:0000313" key="2">
    <source>
        <dbReference type="EMBL" id="CAF1141685.1"/>
    </source>
</evidence>
<evidence type="ECO:0000313" key="3">
    <source>
        <dbReference type="EMBL" id="CAF1310082.1"/>
    </source>
</evidence>
<feature type="domain" description="Helix-turn-helix" evidence="1">
    <location>
        <begin position="21"/>
        <end position="80"/>
    </location>
</feature>
<dbReference type="OrthoDB" id="10008298at2759"/>
<dbReference type="EMBL" id="CAJOBC010041966">
    <property type="protein sequence ID" value="CAF4146580.1"/>
    <property type="molecule type" value="Genomic_DNA"/>
</dbReference>
<evidence type="ECO:0000313" key="6">
    <source>
        <dbReference type="Proteomes" id="UP000663829"/>
    </source>
</evidence>
<dbReference type="Proteomes" id="UP000682733">
    <property type="component" value="Unassembled WGS sequence"/>
</dbReference>
<dbReference type="Pfam" id="PF26215">
    <property type="entry name" value="HTH_animal"/>
    <property type="match status" value="1"/>
</dbReference>
<dbReference type="Proteomes" id="UP000677228">
    <property type="component" value="Unassembled WGS sequence"/>
</dbReference>
<proteinExistence type="predicted"/>
<dbReference type="EMBL" id="CAJNOK010011504">
    <property type="protein sequence ID" value="CAF1141685.1"/>
    <property type="molecule type" value="Genomic_DNA"/>
</dbReference>
<dbReference type="Proteomes" id="UP000681722">
    <property type="component" value="Unassembled WGS sequence"/>
</dbReference>
<keyword evidence="6" id="KW-1185">Reference proteome</keyword>